<proteinExistence type="predicted"/>
<accession>A0A3Q2NXU5</accession>
<feature type="transmembrane region" description="Helical" evidence="7">
    <location>
        <begin position="30"/>
        <end position="48"/>
    </location>
</feature>
<evidence type="ECO:0000256" key="1">
    <source>
        <dbReference type="ARBA" id="ARBA00004236"/>
    </source>
</evidence>
<dbReference type="STRING" id="8078.ENSFHEP00000004070"/>
<evidence type="ECO:0000313" key="10">
    <source>
        <dbReference type="Proteomes" id="UP000265000"/>
    </source>
</evidence>
<dbReference type="AlphaFoldDB" id="A0A3Q2NXU5"/>
<keyword evidence="4 7" id="KW-1133">Transmembrane helix</keyword>
<feature type="domain" description="LRRC8 pannexin-like TM region" evidence="8">
    <location>
        <begin position="1"/>
        <end position="51"/>
    </location>
</feature>
<organism evidence="9 10">
    <name type="scientific">Fundulus heteroclitus</name>
    <name type="common">Killifish</name>
    <name type="synonym">Mummichog</name>
    <dbReference type="NCBI Taxonomy" id="8078"/>
    <lineage>
        <taxon>Eukaryota</taxon>
        <taxon>Metazoa</taxon>
        <taxon>Chordata</taxon>
        <taxon>Craniata</taxon>
        <taxon>Vertebrata</taxon>
        <taxon>Euteleostomi</taxon>
        <taxon>Actinopterygii</taxon>
        <taxon>Neopterygii</taxon>
        <taxon>Teleostei</taxon>
        <taxon>Neoteleostei</taxon>
        <taxon>Acanthomorphata</taxon>
        <taxon>Ovalentaria</taxon>
        <taxon>Atherinomorphae</taxon>
        <taxon>Cyprinodontiformes</taxon>
        <taxon>Fundulidae</taxon>
        <taxon>Fundulus</taxon>
    </lineage>
</organism>
<keyword evidence="10" id="KW-1185">Reference proteome</keyword>
<keyword evidence="3 7" id="KW-0812">Transmembrane</keyword>
<evidence type="ECO:0000256" key="3">
    <source>
        <dbReference type="ARBA" id="ARBA00022692"/>
    </source>
</evidence>
<dbReference type="GeneTree" id="ENSGT00990000204408"/>
<comment type="subcellular location">
    <subcellularLocation>
        <location evidence="1">Cell membrane</location>
    </subcellularLocation>
</comment>
<sequence length="95" mass="10979">MIPVMEFRQFTEQQPAYRVLKPWWDVFTDYLSVIMLMIGVFGCTLQVSKSVFMLSQSKGRANYISSWNSFYNLSPIPAKIIMNSQVKAYKLPNGT</sequence>
<evidence type="ECO:0000256" key="4">
    <source>
        <dbReference type="ARBA" id="ARBA00022989"/>
    </source>
</evidence>
<evidence type="ECO:0000256" key="6">
    <source>
        <dbReference type="ARBA" id="ARBA00023157"/>
    </source>
</evidence>
<evidence type="ECO:0000259" key="8">
    <source>
        <dbReference type="Pfam" id="PF12534"/>
    </source>
</evidence>
<dbReference type="Proteomes" id="UP000265000">
    <property type="component" value="Unplaced"/>
</dbReference>
<evidence type="ECO:0000313" key="9">
    <source>
        <dbReference type="Ensembl" id="ENSFHEP00000004070.1"/>
    </source>
</evidence>
<name>A0A3Q2NXU5_FUNHE</name>
<evidence type="ECO:0000256" key="7">
    <source>
        <dbReference type="SAM" id="Phobius"/>
    </source>
</evidence>
<protein>
    <recommendedName>
        <fullName evidence="8">LRRC8 pannexin-like TM region domain-containing protein</fullName>
    </recommendedName>
</protein>
<evidence type="ECO:0000256" key="2">
    <source>
        <dbReference type="ARBA" id="ARBA00022475"/>
    </source>
</evidence>
<keyword evidence="5 7" id="KW-0472">Membrane</keyword>
<evidence type="ECO:0000256" key="5">
    <source>
        <dbReference type="ARBA" id="ARBA00023136"/>
    </source>
</evidence>
<reference evidence="9" key="1">
    <citation type="submission" date="2025-08" db="UniProtKB">
        <authorList>
            <consortium name="Ensembl"/>
        </authorList>
    </citation>
    <scope>IDENTIFICATION</scope>
</reference>
<reference evidence="9" key="2">
    <citation type="submission" date="2025-09" db="UniProtKB">
        <authorList>
            <consortium name="Ensembl"/>
        </authorList>
    </citation>
    <scope>IDENTIFICATION</scope>
</reference>
<keyword evidence="2" id="KW-1003">Cell membrane</keyword>
<dbReference type="Ensembl" id="ENSFHET00000009472.1">
    <property type="protein sequence ID" value="ENSFHEP00000004070.1"/>
    <property type="gene ID" value="ENSFHEG00000004974.1"/>
</dbReference>
<dbReference type="GO" id="GO:0005886">
    <property type="term" value="C:plasma membrane"/>
    <property type="evidence" value="ECO:0007669"/>
    <property type="project" value="UniProtKB-SubCell"/>
</dbReference>
<dbReference type="Pfam" id="PF12534">
    <property type="entry name" value="Pannexin_like"/>
    <property type="match status" value="1"/>
</dbReference>
<keyword evidence="6" id="KW-1015">Disulfide bond</keyword>
<dbReference type="InterPro" id="IPR021040">
    <property type="entry name" value="LRRC8_Pannexin-like"/>
</dbReference>